<dbReference type="InterPro" id="IPR025877">
    <property type="entry name" value="MobA-like_NTP_Trfase"/>
</dbReference>
<dbReference type="CDD" id="cd04182">
    <property type="entry name" value="GT_2_like_f"/>
    <property type="match status" value="1"/>
</dbReference>
<sequence>MGDENKLLLPFNGGMVISQICHTVLNSGLKPVIVVTGFQHRAVEKVLPGSVDQIAYNRHWESGMASSIYAGLSALPGNVDGNMIVLGDMPLIKERTLKQLMDQFHDYKGKRIVYPIFSDQQANPVIFPKKYFDEILLSKGDKGCKKILKQYPDDAVGISIDSDEVILDCDTKDDYFQIISKN</sequence>
<evidence type="ECO:0000259" key="1">
    <source>
        <dbReference type="Pfam" id="PF12804"/>
    </source>
</evidence>
<accession>A0A381Z9H0</accession>
<feature type="domain" description="MobA-like NTP transferase" evidence="1">
    <location>
        <begin position="1"/>
        <end position="153"/>
    </location>
</feature>
<dbReference type="InterPro" id="IPR029044">
    <property type="entry name" value="Nucleotide-diphossugar_trans"/>
</dbReference>
<dbReference type="EMBL" id="UINC01020440">
    <property type="protein sequence ID" value="SVA85839.1"/>
    <property type="molecule type" value="Genomic_DNA"/>
</dbReference>
<dbReference type="Gene3D" id="3.90.550.10">
    <property type="entry name" value="Spore Coat Polysaccharide Biosynthesis Protein SpsA, Chain A"/>
    <property type="match status" value="1"/>
</dbReference>
<protein>
    <recommendedName>
        <fullName evidence="1">MobA-like NTP transferase domain-containing protein</fullName>
    </recommendedName>
</protein>
<dbReference type="AlphaFoldDB" id="A0A381Z9H0"/>
<organism evidence="2">
    <name type="scientific">marine metagenome</name>
    <dbReference type="NCBI Taxonomy" id="408172"/>
    <lineage>
        <taxon>unclassified sequences</taxon>
        <taxon>metagenomes</taxon>
        <taxon>ecological metagenomes</taxon>
    </lineage>
</organism>
<reference evidence="2" key="1">
    <citation type="submission" date="2018-05" db="EMBL/GenBank/DDBJ databases">
        <authorList>
            <person name="Lanie J.A."/>
            <person name="Ng W.-L."/>
            <person name="Kazmierczak K.M."/>
            <person name="Andrzejewski T.M."/>
            <person name="Davidsen T.M."/>
            <person name="Wayne K.J."/>
            <person name="Tettelin H."/>
            <person name="Glass J.I."/>
            <person name="Rusch D."/>
            <person name="Podicherti R."/>
            <person name="Tsui H.-C.T."/>
            <person name="Winkler M.E."/>
        </authorList>
    </citation>
    <scope>NUCLEOTIDE SEQUENCE</scope>
</reference>
<proteinExistence type="predicted"/>
<evidence type="ECO:0000313" key="2">
    <source>
        <dbReference type="EMBL" id="SVA85839.1"/>
    </source>
</evidence>
<name>A0A381Z9H0_9ZZZZ</name>
<dbReference type="SUPFAM" id="SSF53448">
    <property type="entry name" value="Nucleotide-diphospho-sugar transferases"/>
    <property type="match status" value="1"/>
</dbReference>
<gene>
    <name evidence="2" type="ORF">METZ01_LOCUS138693</name>
</gene>
<dbReference type="PANTHER" id="PTHR43777">
    <property type="entry name" value="MOLYBDENUM COFACTOR CYTIDYLYLTRANSFERASE"/>
    <property type="match status" value="1"/>
</dbReference>
<dbReference type="GO" id="GO:0016779">
    <property type="term" value="F:nucleotidyltransferase activity"/>
    <property type="evidence" value="ECO:0007669"/>
    <property type="project" value="UniProtKB-ARBA"/>
</dbReference>
<dbReference type="Pfam" id="PF12804">
    <property type="entry name" value="NTP_transf_3"/>
    <property type="match status" value="1"/>
</dbReference>
<dbReference type="PANTHER" id="PTHR43777:SF1">
    <property type="entry name" value="MOLYBDENUM COFACTOR CYTIDYLYLTRANSFERASE"/>
    <property type="match status" value="1"/>
</dbReference>